<dbReference type="Proteomes" id="UP000035880">
    <property type="component" value="Chromosome 2L"/>
</dbReference>
<accession>A0A0J9QVN5</accession>
<feature type="chain" id="PRO_5005321093" description="C-type lectin domain-containing protein" evidence="1">
    <location>
        <begin position="27"/>
        <end position="175"/>
    </location>
</feature>
<dbReference type="OrthoDB" id="7773875at2759"/>
<dbReference type="InterPro" id="IPR001304">
    <property type="entry name" value="C-type_lectin-like"/>
</dbReference>
<dbReference type="SMART" id="SM00034">
    <property type="entry name" value="CLECT"/>
    <property type="match status" value="1"/>
</dbReference>
<feature type="domain" description="C-type lectin" evidence="2">
    <location>
        <begin position="40"/>
        <end position="165"/>
    </location>
</feature>
<dbReference type="InterPro" id="IPR016187">
    <property type="entry name" value="CTDL_fold"/>
</dbReference>
<gene>
    <name evidence="3" type="primary">Dsim\GD28681</name>
    <name evidence="3" type="ORF">Dsimw501_GD28681</name>
</gene>
<evidence type="ECO:0000259" key="2">
    <source>
        <dbReference type="PROSITE" id="PS50041"/>
    </source>
</evidence>
<evidence type="ECO:0000313" key="3">
    <source>
        <dbReference type="EMBL" id="KMY88071.1"/>
    </source>
</evidence>
<reference evidence="3 4" key="1">
    <citation type="journal article" date="2013" name="Genome Res.">
        <title>A second-generation assembly of the Drosophila simulans genome provides new insights into patterns of lineage-specific divergence.</title>
        <authorList>
            <person name="Hu T.T."/>
            <person name="Eisen M.B."/>
            <person name="Thornton K.R."/>
            <person name="Andolfatto P."/>
        </authorList>
    </citation>
    <scope>NUCLEOTIDE SEQUENCE [LARGE SCALE GENOMIC DNA]</scope>
    <source>
        <strain evidence="4">w501</strain>
    </source>
</reference>
<dbReference type="SUPFAM" id="SSF56436">
    <property type="entry name" value="C-type lectin-like"/>
    <property type="match status" value="1"/>
</dbReference>
<evidence type="ECO:0000313" key="4">
    <source>
        <dbReference type="Proteomes" id="UP000035880"/>
    </source>
</evidence>
<dbReference type="PANTHER" id="PTHR22803">
    <property type="entry name" value="MANNOSE, PHOSPHOLIPASE, LECTIN RECEPTOR RELATED"/>
    <property type="match status" value="1"/>
</dbReference>
<feature type="signal peptide" evidence="1">
    <location>
        <begin position="1"/>
        <end position="26"/>
    </location>
</feature>
<dbReference type="AlphaFoldDB" id="A0A0J9QVN5"/>
<evidence type="ECO:0000256" key="1">
    <source>
        <dbReference type="SAM" id="SignalP"/>
    </source>
</evidence>
<keyword evidence="1" id="KW-0732">Signal</keyword>
<dbReference type="InterPro" id="IPR050111">
    <property type="entry name" value="C-type_lectin/snaclec_domain"/>
</dbReference>
<proteinExistence type="predicted"/>
<name>A0A0J9QVN5_DROSI</name>
<protein>
    <recommendedName>
        <fullName evidence="2">C-type lectin domain-containing protein</fullName>
    </recommendedName>
</protein>
<dbReference type="Gene3D" id="3.10.100.10">
    <property type="entry name" value="Mannose-Binding Protein A, subunit A"/>
    <property type="match status" value="1"/>
</dbReference>
<dbReference type="Bgee" id="FBgn0269971">
    <property type="expression patterns" value="Expressed in male reproductive system and 2 other cell types or tissues"/>
</dbReference>
<dbReference type="CDD" id="cd00037">
    <property type="entry name" value="CLECT"/>
    <property type="match status" value="1"/>
</dbReference>
<dbReference type="KEGG" id="dsi:Dsimw501_GD28681"/>
<dbReference type="PROSITE" id="PS50041">
    <property type="entry name" value="C_TYPE_LECTIN_2"/>
    <property type="match status" value="1"/>
</dbReference>
<dbReference type="Pfam" id="PF00059">
    <property type="entry name" value="Lectin_C"/>
    <property type="match status" value="1"/>
</dbReference>
<organism evidence="3 4">
    <name type="scientific">Drosophila simulans</name>
    <name type="common">Fruit fly</name>
    <dbReference type="NCBI Taxonomy" id="7240"/>
    <lineage>
        <taxon>Eukaryota</taxon>
        <taxon>Metazoa</taxon>
        <taxon>Ecdysozoa</taxon>
        <taxon>Arthropoda</taxon>
        <taxon>Hexapoda</taxon>
        <taxon>Insecta</taxon>
        <taxon>Pterygota</taxon>
        <taxon>Neoptera</taxon>
        <taxon>Endopterygota</taxon>
        <taxon>Diptera</taxon>
        <taxon>Brachycera</taxon>
        <taxon>Muscomorpha</taxon>
        <taxon>Ephydroidea</taxon>
        <taxon>Drosophilidae</taxon>
        <taxon>Drosophila</taxon>
        <taxon>Sophophora</taxon>
    </lineage>
</organism>
<dbReference type="EMBL" id="CM002910">
    <property type="protein sequence ID" value="KMY88071.1"/>
    <property type="molecule type" value="Genomic_DNA"/>
</dbReference>
<dbReference type="InterPro" id="IPR016186">
    <property type="entry name" value="C-type_lectin-like/link_sf"/>
</dbReference>
<sequence length="175" mass="20024">MIVKLTGSTTFLVTLFLFEVSRNVAGAHEVLEKTNETFVRIGDSYYLIERKLKKNWFAAYGTCRQLQAELITLETLDELRLVSEYLLENKIFETYWTSGTDLGNNGKHAWFSNGLPLSTDLWYNGEPNNKNNEERCVELGSDLGSNKVPGINDRNCIFMISYICEEVQPKYNSCP</sequence>